<dbReference type="AlphaFoldDB" id="A0A840PPZ9"/>
<dbReference type="EMBL" id="JACHGZ010000007">
    <property type="protein sequence ID" value="MBB5148569.1"/>
    <property type="molecule type" value="Genomic_DNA"/>
</dbReference>
<proteinExistence type="predicted"/>
<protein>
    <recommendedName>
        <fullName evidence="3">DUF2225 domain-containing protein</fullName>
    </recommendedName>
</protein>
<dbReference type="InterPro" id="IPR018708">
    <property type="entry name" value="DUF2225"/>
</dbReference>
<gene>
    <name evidence="1" type="ORF">HNR36_000955</name>
</gene>
<dbReference type="Proteomes" id="UP000557217">
    <property type="component" value="Unassembled WGS sequence"/>
</dbReference>
<reference evidence="1 2" key="1">
    <citation type="submission" date="2020-08" db="EMBL/GenBank/DDBJ databases">
        <title>Genomic Encyclopedia of Type Strains, Phase IV (KMG-IV): sequencing the most valuable type-strain genomes for metagenomic binning, comparative biology and taxonomic classification.</title>
        <authorList>
            <person name="Goeker M."/>
        </authorList>
    </citation>
    <scope>NUCLEOTIDE SEQUENCE [LARGE SCALE GENOMIC DNA]</scope>
    <source>
        <strain evidence="1 2">DSM 10633</strain>
    </source>
</reference>
<comment type="caution">
    <text evidence="1">The sequence shown here is derived from an EMBL/GenBank/DDBJ whole genome shotgun (WGS) entry which is preliminary data.</text>
</comment>
<sequence>MENYTEISPFYVKKVVCIFCEKKFPTLKVRSKFVKVENTETDFRPIYSDSNVNPLYYNVFVCQHCGFSFTEDFSKYFAPGTREKIQEQITKKWVPHSFSGERTIAQAIQSYKLALVCGNLKNEKFIARAGLALRIGWLYRTLQNKEQEIRFLKIARDLYMDSYSTEDYLSTGMSGIRVMYLIAELSRRIGDISNATRFFSRVIENQRHGGEPKIIEMAKEQWQIIREERNQGNVITE</sequence>
<dbReference type="RefSeq" id="WP_168411994.1">
    <property type="nucleotide sequence ID" value="NZ_JAAXPW010000005.1"/>
</dbReference>
<keyword evidence="2" id="KW-1185">Reference proteome</keyword>
<name>A0A840PPZ9_URETH</name>
<accession>A0A840PPZ9</accession>
<organism evidence="1 2">
    <name type="scientific">Ureibacillus thermosphaericus</name>
    <dbReference type="NCBI Taxonomy" id="51173"/>
    <lineage>
        <taxon>Bacteria</taxon>
        <taxon>Bacillati</taxon>
        <taxon>Bacillota</taxon>
        <taxon>Bacilli</taxon>
        <taxon>Bacillales</taxon>
        <taxon>Caryophanaceae</taxon>
        <taxon>Ureibacillus</taxon>
    </lineage>
</organism>
<evidence type="ECO:0000313" key="1">
    <source>
        <dbReference type="EMBL" id="MBB5148569.1"/>
    </source>
</evidence>
<evidence type="ECO:0008006" key="3">
    <source>
        <dbReference type="Google" id="ProtNLM"/>
    </source>
</evidence>
<evidence type="ECO:0000313" key="2">
    <source>
        <dbReference type="Proteomes" id="UP000557217"/>
    </source>
</evidence>
<dbReference type="Pfam" id="PF09986">
    <property type="entry name" value="DUF2225"/>
    <property type="match status" value="1"/>
</dbReference>